<keyword evidence="6 13" id="KW-0418">Kinase</keyword>
<dbReference type="Gene3D" id="1.20.5.1930">
    <property type="match status" value="1"/>
</dbReference>
<evidence type="ECO:0000256" key="4">
    <source>
        <dbReference type="ARBA" id="ARBA00022679"/>
    </source>
</evidence>
<keyword evidence="5" id="KW-0547">Nucleotide-binding</keyword>
<dbReference type="RefSeq" id="WP_307568203.1">
    <property type="nucleotide sequence ID" value="NZ_JAUSQU010000001.1"/>
</dbReference>
<keyword evidence="14" id="KW-1185">Reference proteome</keyword>
<evidence type="ECO:0000256" key="2">
    <source>
        <dbReference type="ARBA" id="ARBA00012438"/>
    </source>
</evidence>
<dbReference type="PANTHER" id="PTHR24421">
    <property type="entry name" value="NITRATE/NITRITE SENSOR PROTEIN NARX-RELATED"/>
    <property type="match status" value="1"/>
</dbReference>
<evidence type="ECO:0000256" key="9">
    <source>
        <dbReference type="SAM" id="MobiDB-lite"/>
    </source>
</evidence>
<evidence type="ECO:0000256" key="1">
    <source>
        <dbReference type="ARBA" id="ARBA00000085"/>
    </source>
</evidence>
<keyword evidence="4" id="KW-0808">Transferase</keyword>
<keyword evidence="7" id="KW-0067">ATP-binding</keyword>
<gene>
    <name evidence="13" type="ORF">J2853_009242</name>
</gene>
<evidence type="ECO:0000313" key="14">
    <source>
        <dbReference type="Proteomes" id="UP001225356"/>
    </source>
</evidence>
<evidence type="ECO:0000256" key="10">
    <source>
        <dbReference type="SAM" id="Phobius"/>
    </source>
</evidence>
<evidence type="ECO:0000259" key="12">
    <source>
        <dbReference type="Pfam" id="PF07730"/>
    </source>
</evidence>
<dbReference type="InterPro" id="IPR003594">
    <property type="entry name" value="HATPase_dom"/>
</dbReference>
<dbReference type="Pfam" id="PF07730">
    <property type="entry name" value="HisKA_3"/>
    <property type="match status" value="1"/>
</dbReference>
<comment type="caution">
    <text evidence="13">The sequence shown here is derived from an EMBL/GenBank/DDBJ whole genome shotgun (WGS) entry which is preliminary data.</text>
</comment>
<feature type="domain" description="Histidine kinase/HSP90-like ATPase" evidence="11">
    <location>
        <begin position="256"/>
        <end position="342"/>
    </location>
</feature>
<keyword evidence="10" id="KW-0472">Membrane</keyword>
<dbReference type="SUPFAM" id="SSF55874">
    <property type="entry name" value="ATPase domain of HSP90 chaperone/DNA topoisomerase II/histidine kinase"/>
    <property type="match status" value="1"/>
</dbReference>
<proteinExistence type="predicted"/>
<sequence>MDLVATLLALAAMIVAFAPRVPPEWPAATAGAISIAITVAHPLTGRHGDSAPWMLAEVPPLLVLTFVAVRHAPAPRGAASAGLAGGAVALMLVRVLWPGDLAIIVGACAAWSLLAIAAAGAGLYVRMLDNGRRRAVTEAKRAQRLILARDLHDFVAHDVSGILVQAQAAQLAPGPLPAQVTDALRRIEAAGLRALAAMDRTVQMLHEADETRSGAGEPLPGVDGLARLVDGYSPSVRVDLSVEPGLERRLSQETSATVYRVVTEALTNVRRHACEATSVGVTVARVEESVRVRVTDDGGGYSEAAGRGGFGLVGLTERVGILGGSLSAGPQPGGWRVEALVPAHPHRGSRDAGARVSRPTADLGEPA</sequence>
<dbReference type="InterPro" id="IPR011712">
    <property type="entry name" value="Sig_transdc_His_kin_sub3_dim/P"/>
</dbReference>
<dbReference type="Proteomes" id="UP001225356">
    <property type="component" value="Unassembled WGS sequence"/>
</dbReference>
<dbReference type="Pfam" id="PF02518">
    <property type="entry name" value="HATPase_c"/>
    <property type="match status" value="1"/>
</dbReference>
<evidence type="ECO:0000256" key="7">
    <source>
        <dbReference type="ARBA" id="ARBA00022840"/>
    </source>
</evidence>
<keyword evidence="10" id="KW-0812">Transmembrane</keyword>
<comment type="catalytic activity">
    <reaction evidence="1">
        <text>ATP + protein L-histidine = ADP + protein N-phospho-L-histidine.</text>
        <dbReference type="EC" id="2.7.13.3"/>
    </reaction>
</comment>
<evidence type="ECO:0000256" key="5">
    <source>
        <dbReference type="ARBA" id="ARBA00022741"/>
    </source>
</evidence>
<evidence type="ECO:0000313" key="13">
    <source>
        <dbReference type="EMBL" id="MDP9850031.1"/>
    </source>
</evidence>
<organism evidence="13 14">
    <name type="scientific">Streptosporangium lutulentum</name>
    <dbReference type="NCBI Taxonomy" id="1461250"/>
    <lineage>
        <taxon>Bacteria</taxon>
        <taxon>Bacillati</taxon>
        <taxon>Actinomycetota</taxon>
        <taxon>Actinomycetes</taxon>
        <taxon>Streptosporangiales</taxon>
        <taxon>Streptosporangiaceae</taxon>
        <taxon>Streptosporangium</taxon>
    </lineage>
</organism>
<accession>A0ABT9QTF5</accession>
<dbReference type="Gene3D" id="3.30.565.10">
    <property type="entry name" value="Histidine kinase-like ATPase, C-terminal domain"/>
    <property type="match status" value="1"/>
</dbReference>
<dbReference type="GO" id="GO:0016301">
    <property type="term" value="F:kinase activity"/>
    <property type="evidence" value="ECO:0007669"/>
    <property type="project" value="UniProtKB-KW"/>
</dbReference>
<evidence type="ECO:0000256" key="8">
    <source>
        <dbReference type="ARBA" id="ARBA00023012"/>
    </source>
</evidence>
<protein>
    <recommendedName>
        <fullName evidence="2">histidine kinase</fullName>
        <ecNumber evidence="2">2.7.13.3</ecNumber>
    </recommendedName>
</protein>
<dbReference type="EMBL" id="JAUSQU010000001">
    <property type="protein sequence ID" value="MDP9850031.1"/>
    <property type="molecule type" value="Genomic_DNA"/>
</dbReference>
<name>A0ABT9QTF5_9ACTN</name>
<feature type="region of interest" description="Disordered" evidence="9">
    <location>
        <begin position="345"/>
        <end position="367"/>
    </location>
</feature>
<keyword evidence="8" id="KW-0902">Two-component regulatory system</keyword>
<keyword evidence="3" id="KW-0597">Phosphoprotein</keyword>
<evidence type="ECO:0000256" key="6">
    <source>
        <dbReference type="ARBA" id="ARBA00022777"/>
    </source>
</evidence>
<feature type="transmembrane region" description="Helical" evidence="10">
    <location>
        <begin position="51"/>
        <end position="69"/>
    </location>
</feature>
<dbReference type="InterPro" id="IPR050482">
    <property type="entry name" value="Sensor_HK_TwoCompSys"/>
</dbReference>
<dbReference type="EC" id="2.7.13.3" evidence="2"/>
<feature type="transmembrane region" description="Helical" evidence="10">
    <location>
        <begin position="78"/>
        <end position="97"/>
    </location>
</feature>
<feature type="transmembrane region" description="Helical" evidence="10">
    <location>
        <begin position="103"/>
        <end position="125"/>
    </location>
</feature>
<dbReference type="CDD" id="cd16917">
    <property type="entry name" value="HATPase_UhpB-NarQ-NarX-like"/>
    <property type="match status" value="1"/>
</dbReference>
<feature type="domain" description="Signal transduction histidine kinase subgroup 3 dimerisation and phosphoacceptor" evidence="12">
    <location>
        <begin position="144"/>
        <end position="209"/>
    </location>
</feature>
<dbReference type="InterPro" id="IPR036890">
    <property type="entry name" value="HATPase_C_sf"/>
</dbReference>
<keyword evidence="10" id="KW-1133">Transmembrane helix</keyword>
<dbReference type="PANTHER" id="PTHR24421:SF10">
    <property type="entry name" value="NITRATE_NITRITE SENSOR PROTEIN NARQ"/>
    <property type="match status" value="1"/>
</dbReference>
<reference evidence="13 14" key="1">
    <citation type="submission" date="2023-07" db="EMBL/GenBank/DDBJ databases">
        <title>Sequencing the genomes of 1000 actinobacteria strains.</title>
        <authorList>
            <person name="Klenk H.-P."/>
        </authorList>
    </citation>
    <scope>NUCLEOTIDE SEQUENCE [LARGE SCALE GENOMIC DNA]</scope>
    <source>
        <strain evidence="13 14">DSM 46740</strain>
    </source>
</reference>
<evidence type="ECO:0000256" key="3">
    <source>
        <dbReference type="ARBA" id="ARBA00022553"/>
    </source>
</evidence>
<evidence type="ECO:0000259" key="11">
    <source>
        <dbReference type="Pfam" id="PF02518"/>
    </source>
</evidence>